<dbReference type="PANTHER" id="PTHR33434:SF2">
    <property type="entry name" value="FATTY ACID-BINDING PROTEIN TM_1468"/>
    <property type="match status" value="1"/>
</dbReference>
<dbReference type="SUPFAM" id="SSF82549">
    <property type="entry name" value="DAK1/DegV-like"/>
    <property type="match status" value="1"/>
</dbReference>
<protein>
    <submittedName>
        <fullName evidence="2">DegV family protein</fullName>
    </submittedName>
</protein>
<dbReference type="InterPro" id="IPR043168">
    <property type="entry name" value="DegV_C"/>
</dbReference>
<evidence type="ECO:0000313" key="2">
    <source>
        <dbReference type="EMBL" id="PZD93261.1"/>
    </source>
</evidence>
<dbReference type="Gene3D" id="3.40.50.10170">
    <property type="match status" value="1"/>
</dbReference>
<accession>A0A2W1LN85</accession>
<dbReference type="OrthoDB" id="9780660at2"/>
<dbReference type="Gene3D" id="3.30.1180.10">
    <property type="match status" value="1"/>
</dbReference>
<dbReference type="PANTHER" id="PTHR33434">
    <property type="entry name" value="DEGV DOMAIN-CONTAINING PROTEIN DR_1986-RELATED"/>
    <property type="match status" value="1"/>
</dbReference>
<comment type="caution">
    <text evidence="2">The sequence shown here is derived from an EMBL/GenBank/DDBJ whole genome shotgun (WGS) entry which is preliminary data.</text>
</comment>
<dbReference type="RefSeq" id="WP_111148930.1">
    <property type="nucleotide sequence ID" value="NZ_QKRB01000057.1"/>
</dbReference>
<keyword evidence="1" id="KW-0446">Lipid-binding</keyword>
<evidence type="ECO:0000313" key="3">
    <source>
        <dbReference type="Proteomes" id="UP000249522"/>
    </source>
</evidence>
<dbReference type="NCBIfam" id="TIGR00762">
    <property type="entry name" value="DegV"/>
    <property type="match status" value="1"/>
</dbReference>
<dbReference type="EMBL" id="QKRB01000057">
    <property type="protein sequence ID" value="PZD93261.1"/>
    <property type="molecule type" value="Genomic_DNA"/>
</dbReference>
<organism evidence="2 3">
    <name type="scientific">Paenibacillus sambharensis</name>
    <dbReference type="NCBI Taxonomy" id="1803190"/>
    <lineage>
        <taxon>Bacteria</taxon>
        <taxon>Bacillati</taxon>
        <taxon>Bacillota</taxon>
        <taxon>Bacilli</taxon>
        <taxon>Bacillales</taxon>
        <taxon>Paenibacillaceae</taxon>
        <taxon>Paenibacillus</taxon>
    </lineage>
</organism>
<dbReference type="Pfam" id="PF02645">
    <property type="entry name" value="DegV"/>
    <property type="match status" value="1"/>
</dbReference>
<gene>
    <name evidence="2" type="ORF">DNH61_21680</name>
</gene>
<dbReference type="GO" id="GO:0008289">
    <property type="term" value="F:lipid binding"/>
    <property type="evidence" value="ECO:0007669"/>
    <property type="project" value="UniProtKB-KW"/>
</dbReference>
<dbReference type="AlphaFoldDB" id="A0A2W1LN85"/>
<dbReference type="InterPro" id="IPR050270">
    <property type="entry name" value="DegV_domain_contain"/>
</dbReference>
<reference evidence="2 3" key="1">
    <citation type="submission" date="2018-06" db="EMBL/GenBank/DDBJ databases">
        <title>Paenibacillus imtechensis sp. nov.</title>
        <authorList>
            <person name="Pinnaka A.K."/>
            <person name="Singh H."/>
            <person name="Kaur M."/>
        </authorList>
    </citation>
    <scope>NUCLEOTIDE SEQUENCE [LARGE SCALE GENOMIC DNA]</scope>
    <source>
        <strain evidence="2 3">SMB1</strain>
    </source>
</reference>
<dbReference type="PROSITE" id="PS51482">
    <property type="entry name" value="DEGV"/>
    <property type="match status" value="1"/>
</dbReference>
<keyword evidence="3" id="KW-1185">Reference proteome</keyword>
<name>A0A2W1LN85_9BACL</name>
<dbReference type="InterPro" id="IPR003797">
    <property type="entry name" value="DegV"/>
</dbReference>
<sequence>MCAVKIVTDSTSDVPREVREKLGIEMVPLKVLFGDQSYLDAVTLEAGQFYDMLSASPVLPTTSQPSPVEFMEAFERILAEDPEAQIISFHLSSQFSGTYQSAVLGKSLLERDADITIIDTKSASSGFGVLVVRAAEMAREGRSKEEILAEVECIAATLELYFLVDTLEYLQRGGRIGRAAALFGSILNIKPILTIDEEGYVAPVDKVRGQKKAMLRIMELLERDFGAGSELNLVMAWTSDEAPAMEMLNLIKERFKVKEVNFTTIGAVIGTHVGPGTAAVFAYKV</sequence>
<evidence type="ECO:0000256" key="1">
    <source>
        <dbReference type="ARBA" id="ARBA00023121"/>
    </source>
</evidence>
<proteinExistence type="predicted"/>
<dbReference type="Proteomes" id="UP000249522">
    <property type="component" value="Unassembled WGS sequence"/>
</dbReference>